<accession>A0A7T7XK24</accession>
<reference evidence="1" key="1">
    <citation type="submission" date="2021-01" db="EMBL/GenBank/DDBJ databases">
        <title>Description of Breznakiella homolactica.</title>
        <authorList>
            <person name="Song Y."/>
            <person name="Brune A."/>
        </authorList>
    </citation>
    <scope>NUCLEOTIDE SEQUENCE</scope>
    <source>
        <strain evidence="1">RmG30</strain>
    </source>
</reference>
<proteinExistence type="predicted"/>
<dbReference type="Proteomes" id="UP000595917">
    <property type="component" value="Chromosome"/>
</dbReference>
<dbReference type="KEGG" id="bhc:JFL75_12990"/>
<dbReference type="Pfam" id="PF13513">
    <property type="entry name" value="HEAT_EZ"/>
    <property type="match status" value="1"/>
</dbReference>
<dbReference type="AlphaFoldDB" id="A0A7T7XK24"/>
<dbReference type="SUPFAM" id="SSF48371">
    <property type="entry name" value="ARM repeat"/>
    <property type="match status" value="1"/>
</dbReference>
<gene>
    <name evidence="1" type="ORF">JFL75_12990</name>
</gene>
<dbReference type="Gene3D" id="1.25.10.10">
    <property type="entry name" value="Leucine-rich Repeat Variant"/>
    <property type="match status" value="1"/>
</dbReference>
<dbReference type="InterPro" id="IPR016024">
    <property type="entry name" value="ARM-type_fold"/>
</dbReference>
<dbReference type="RefSeq" id="WP_215625160.1">
    <property type="nucleotide sequence ID" value="NZ_CP067089.2"/>
</dbReference>
<protein>
    <submittedName>
        <fullName evidence="1">HEAT repeat domain-containing protein</fullName>
    </submittedName>
</protein>
<dbReference type="InterPro" id="IPR011989">
    <property type="entry name" value="ARM-like"/>
</dbReference>
<sequence length="208" mass="23350">MALERQKEKEILAGLTALSGSKENWEAELDRIVLLLDYPSGKIRAKALWFLGEMGLRHPNKAEPHIPRIAGFISDEDEKIRERALGALGRIGRGRYELAAPYLDVMLERARDRAPLVRMNLIWAAENIAVNHPEAFENSMDLFASLLDDEAVRVRIEAPELFRVIGKRKPAMVEPYLDKLKAMAEGDENQVVRIHSAGAVKAAMKTKA</sequence>
<name>A0A7T7XK24_9SPIR</name>
<dbReference type="EMBL" id="CP067089">
    <property type="protein sequence ID" value="QQO07854.1"/>
    <property type="molecule type" value="Genomic_DNA"/>
</dbReference>
<organism evidence="1 2">
    <name type="scientific">Breznakiella homolactica</name>
    <dbReference type="NCBI Taxonomy" id="2798577"/>
    <lineage>
        <taxon>Bacteria</taxon>
        <taxon>Pseudomonadati</taxon>
        <taxon>Spirochaetota</taxon>
        <taxon>Spirochaetia</taxon>
        <taxon>Spirochaetales</taxon>
        <taxon>Breznakiellaceae</taxon>
        <taxon>Breznakiella</taxon>
    </lineage>
</organism>
<evidence type="ECO:0000313" key="1">
    <source>
        <dbReference type="EMBL" id="QQO07854.1"/>
    </source>
</evidence>
<evidence type="ECO:0000313" key="2">
    <source>
        <dbReference type="Proteomes" id="UP000595917"/>
    </source>
</evidence>
<keyword evidence="2" id="KW-1185">Reference proteome</keyword>